<proteinExistence type="inferred from homology"/>
<evidence type="ECO:0000256" key="2">
    <source>
        <dbReference type="ARBA" id="ARBA00008072"/>
    </source>
</evidence>
<dbReference type="InterPro" id="IPR013149">
    <property type="entry name" value="ADH-like_C"/>
</dbReference>
<dbReference type="InterPro" id="IPR013154">
    <property type="entry name" value="ADH-like_N"/>
</dbReference>
<dbReference type="EC" id="1.1.1.1" evidence="3"/>
<evidence type="ECO:0000313" key="11">
    <source>
        <dbReference type="EMBL" id="MDT0433257.1"/>
    </source>
</evidence>
<evidence type="ECO:0000313" key="12">
    <source>
        <dbReference type="Proteomes" id="UP001183535"/>
    </source>
</evidence>
<dbReference type="Gene3D" id="3.90.180.10">
    <property type="entry name" value="Medium-chain alcohol dehydrogenases, catalytic domain"/>
    <property type="match status" value="2"/>
</dbReference>
<keyword evidence="4" id="KW-0479">Metal-binding</keyword>
<dbReference type="Pfam" id="PF08240">
    <property type="entry name" value="ADH_N"/>
    <property type="match status" value="1"/>
</dbReference>
<name>A0ABD5EFV6_9ACTN</name>
<keyword evidence="5" id="KW-0862">Zinc</keyword>
<evidence type="ECO:0000256" key="6">
    <source>
        <dbReference type="ARBA" id="ARBA00023002"/>
    </source>
</evidence>
<evidence type="ECO:0000256" key="8">
    <source>
        <dbReference type="ARBA" id="ARBA00049243"/>
    </source>
</evidence>
<reference evidence="12" key="1">
    <citation type="submission" date="2023-07" db="EMBL/GenBank/DDBJ databases">
        <title>30 novel species of actinomycetes from the DSMZ collection.</title>
        <authorList>
            <person name="Nouioui I."/>
        </authorList>
    </citation>
    <scope>NUCLEOTIDE SEQUENCE [LARGE SCALE GENOMIC DNA]</scope>
    <source>
        <strain evidence="12">DSM 41981</strain>
    </source>
</reference>
<evidence type="ECO:0000256" key="7">
    <source>
        <dbReference type="ARBA" id="ARBA00049164"/>
    </source>
</evidence>
<evidence type="ECO:0000256" key="4">
    <source>
        <dbReference type="ARBA" id="ARBA00022723"/>
    </source>
</evidence>
<dbReference type="CDD" id="cd08254">
    <property type="entry name" value="hydroxyacyl_CoA_DH"/>
    <property type="match status" value="1"/>
</dbReference>
<keyword evidence="6" id="KW-0560">Oxidoreductase</keyword>
<dbReference type="InterPro" id="IPR020843">
    <property type="entry name" value="ER"/>
</dbReference>
<protein>
    <recommendedName>
        <fullName evidence="3">alcohol dehydrogenase</fullName>
        <ecNumber evidence="3">1.1.1.1</ecNumber>
    </recommendedName>
</protein>
<dbReference type="SUPFAM" id="SSF51735">
    <property type="entry name" value="NAD(P)-binding Rossmann-fold domains"/>
    <property type="match status" value="1"/>
</dbReference>
<dbReference type="SMART" id="SM00829">
    <property type="entry name" value="PKS_ER"/>
    <property type="match status" value="1"/>
</dbReference>
<comment type="cofactor">
    <cofactor evidence="1">
        <name>Zn(2+)</name>
        <dbReference type="ChEBI" id="CHEBI:29105"/>
    </cofactor>
</comment>
<dbReference type="AlphaFoldDB" id="A0ABD5EFV6"/>
<organism evidence="11 12">
    <name type="scientific">Streptomyces doudnae</name>
    <dbReference type="NCBI Taxonomy" id="3075536"/>
    <lineage>
        <taxon>Bacteria</taxon>
        <taxon>Bacillati</taxon>
        <taxon>Actinomycetota</taxon>
        <taxon>Actinomycetes</taxon>
        <taxon>Kitasatosporales</taxon>
        <taxon>Streptomycetaceae</taxon>
        <taxon>Streptomyces</taxon>
    </lineage>
</organism>
<evidence type="ECO:0000256" key="5">
    <source>
        <dbReference type="ARBA" id="ARBA00022833"/>
    </source>
</evidence>
<dbReference type="PANTHER" id="PTHR42940:SF8">
    <property type="entry name" value="VACUOLAR PROTEIN SORTING-ASSOCIATED PROTEIN 11"/>
    <property type="match status" value="1"/>
</dbReference>
<feature type="region of interest" description="Disordered" evidence="9">
    <location>
        <begin position="1"/>
        <end position="22"/>
    </location>
</feature>
<evidence type="ECO:0000256" key="1">
    <source>
        <dbReference type="ARBA" id="ARBA00001947"/>
    </source>
</evidence>
<dbReference type="InterPro" id="IPR036291">
    <property type="entry name" value="NAD(P)-bd_dom_sf"/>
</dbReference>
<comment type="catalytic activity">
    <reaction evidence="7">
        <text>a secondary alcohol + NAD(+) = a ketone + NADH + H(+)</text>
        <dbReference type="Rhea" id="RHEA:10740"/>
        <dbReference type="ChEBI" id="CHEBI:15378"/>
        <dbReference type="ChEBI" id="CHEBI:17087"/>
        <dbReference type="ChEBI" id="CHEBI:35681"/>
        <dbReference type="ChEBI" id="CHEBI:57540"/>
        <dbReference type="ChEBI" id="CHEBI:57945"/>
        <dbReference type="EC" id="1.1.1.1"/>
    </reaction>
</comment>
<dbReference type="PANTHER" id="PTHR42940">
    <property type="entry name" value="ALCOHOL DEHYDROGENASE 1-RELATED"/>
    <property type="match status" value="1"/>
</dbReference>
<evidence type="ECO:0000256" key="9">
    <source>
        <dbReference type="SAM" id="MobiDB-lite"/>
    </source>
</evidence>
<dbReference type="Pfam" id="PF00107">
    <property type="entry name" value="ADH_zinc_N"/>
    <property type="match status" value="1"/>
</dbReference>
<dbReference type="Proteomes" id="UP001183535">
    <property type="component" value="Unassembled WGS sequence"/>
</dbReference>
<comment type="catalytic activity">
    <reaction evidence="8">
        <text>a primary alcohol + NAD(+) = an aldehyde + NADH + H(+)</text>
        <dbReference type="Rhea" id="RHEA:10736"/>
        <dbReference type="ChEBI" id="CHEBI:15378"/>
        <dbReference type="ChEBI" id="CHEBI:15734"/>
        <dbReference type="ChEBI" id="CHEBI:17478"/>
        <dbReference type="ChEBI" id="CHEBI:57540"/>
        <dbReference type="ChEBI" id="CHEBI:57945"/>
        <dbReference type="EC" id="1.1.1.1"/>
    </reaction>
</comment>
<evidence type="ECO:0000259" key="10">
    <source>
        <dbReference type="SMART" id="SM00829"/>
    </source>
</evidence>
<dbReference type="InterPro" id="IPR011032">
    <property type="entry name" value="GroES-like_sf"/>
</dbReference>
<dbReference type="GO" id="GO:0046872">
    <property type="term" value="F:metal ion binding"/>
    <property type="evidence" value="ECO:0007669"/>
    <property type="project" value="UniProtKB-KW"/>
</dbReference>
<dbReference type="SUPFAM" id="SSF50129">
    <property type="entry name" value="GroES-like"/>
    <property type="match status" value="1"/>
</dbReference>
<dbReference type="GO" id="GO:0004022">
    <property type="term" value="F:alcohol dehydrogenase (NAD+) activity"/>
    <property type="evidence" value="ECO:0007669"/>
    <property type="project" value="UniProtKB-EC"/>
</dbReference>
<dbReference type="Gene3D" id="3.40.50.720">
    <property type="entry name" value="NAD(P)-binding Rossmann-like Domain"/>
    <property type="match status" value="1"/>
</dbReference>
<dbReference type="RefSeq" id="WP_093834391.1">
    <property type="nucleotide sequence ID" value="NZ_JAVRES010000001.1"/>
</dbReference>
<evidence type="ECO:0000256" key="3">
    <source>
        <dbReference type="ARBA" id="ARBA00013190"/>
    </source>
</evidence>
<accession>A0ABD5EFV6</accession>
<feature type="domain" description="Enoyl reductase (ER)" evidence="10">
    <location>
        <begin position="10"/>
        <end position="309"/>
    </location>
</feature>
<dbReference type="EMBL" id="JAVRES010000001">
    <property type="protein sequence ID" value="MDT0433257.1"/>
    <property type="molecule type" value="Genomic_DNA"/>
</dbReference>
<sequence>MQAWQFTEVGKPLTRREVPEPGAGPGEIVIEVRAAGLCHSDVGFLDGTLTSLLPFRPITLRHEIAGVVAAAGPGVTRFAVGDRVAVPAAIEGPGTSSDGGFQPRVAVREGLVIPLPEGIAWDQAAAATDAGLTSYHAMIVQGGVGAGTKVGVIGLGGLGSLGAQVALAVGAEVYVAEKNEKVHAFARELGAAGVATEIGAFADRDLDVIVDFAGFGTTTAAAVETVRRDGRVVQVGLGVSEGTINLQTLTLNQVSLIGSQAGTAEDCRAVLDLVAAGTVVSRVTPIGFEDIADGVGRLERGEVIGRLVAVYG</sequence>
<keyword evidence="12" id="KW-1185">Reference proteome</keyword>
<comment type="similarity">
    <text evidence="2">Belongs to the zinc-containing alcohol dehydrogenase family.</text>
</comment>
<comment type="caution">
    <text evidence="11">The sequence shown here is derived from an EMBL/GenBank/DDBJ whole genome shotgun (WGS) entry which is preliminary data.</text>
</comment>
<gene>
    <name evidence="11" type="ORF">RM877_00995</name>
</gene>